<dbReference type="PROSITE" id="PS50176">
    <property type="entry name" value="ARM_REPEAT"/>
    <property type="match status" value="3"/>
</dbReference>
<keyword evidence="4 5" id="KW-0653">Protein transport</keyword>
<dbReference type="FunFam" id="1.25.10.10:FF:000009">
    <property type="entry name" value="Importin subunit alpha"/>
    <property type="match status" value="1"/>
</dbReference>
<dbReference type="Proteomes" id="UP000029120">
    <property type="component" value="Chromosome 6"/>
</dbReference>
<comment type="similarity">
    <text evidence="1 5">Belongs to the importin alpha family.</text>
</comment>
<protein>
    <recommendedName>
        <fullName evidence="5">Importin subunit alpha</fullName>
    </recommendedName>
</protein>
<dbReference type="Gramene" id="KFK30899">
    <property type="protein sequence ID" value="KFK30899"/>
    <property type="gene ID" value="AALP_AA6G040600"/>
</dbReference>
<dbReference type="GO" id="GO:0061608">
    <property type="term" value="F:nuclear import signal receptor activity"/>
    <property type="evidence" value="ECO:0007669"/>
    <property type="project" value="InterPro"/>
</dbReference>
<feature type="repeat" description="ARM" evidence="6">
    <location>
        <begin position="282"/>
        <end position="325"/>
    </location>
</feature>
<keyword evidence="2 5" id="KW-0813">Transport</keyword>
<evidence type="ECO:0000313" key="8">
    <source>
        <dbReference type="Proteomes" id="UP000029120"/>
    </source>
</evidence>
<evidence type="ECO:0000313" key="7">
    <source>
        <dbReference type="EMBL" id="KFK30899.1"/>
    </source>
</evidence>
<evidence type="ECO:0000256" key="6">
    <source>
        <dbReference type="PROSITE-ProRule" id="PRU00259"/>
    </source>
</evidence>
<dbReference type="InterPro" id="IPR000225">
    <property type="entry name" value="Armadillo"/>
</dbReference>
<dbReference type="SUPFAM" id="SSF48371">
    <property type="entry name" value="ARM repeat"/>
    <property type="match status" value="1"/>
</dbReference>
<dbReference type="Pfam" id="PF16186">
    <property type="entry name" value="Arm_3"/>
    <property type="match status" value="1"/>
</dbReference>
<evidence type="ECO:0000256" key="5">
    <source>
        <dbReference type="PIRNR" id="PIRNR005673"/>
    </source>
</evidence>
<proteinExistence type="inferred from homology"/>
<sequence length="470" mass="51954">MSIIMSTEMEVELPNGGDLSSSKILLENLPVLLAGIWTKNDYSQLKATCILRSLVTTGYKPHTDGVIQLDLVPRLVKFLSRYDFPKLQYEAAWALKDIASGTSENKKVIVESGAVPKFIQLLGSANEDLLELAVWAIGNIARDSPKYRDLVLNSNVMKPILSQFHDHTTLSMSRIASSTLANLCSGKPKPSFKETKPSLPVLERLVQSTDEEVLKNACWTLAYLSYDDSNDQINAVTDARVIPRLIELLSHSSPSVLFPALCTIGNIVSGNDKQTQTVLDHQVLPCLLNLLTNTYEMKIKKKACWTISNITAGSSNQIQAVIKAGIIQPLVLMLQTAEFEVQKEAAWGISNATDGTHDQIKFMVSQNCIKPICDLLTCSDPKIITICLEALENILVVGEAEKNLSHTRDNNLYASMIDEAQGLEKIVNLQRHDNNEISLKAAKILETFWTEDNIEEGNDENLAPFGFVLV</sequence>
<name>A0A087GLZ7_ARAAL</name>
<dbReference type="PIRSF" id="PIRSF005673">
    <property type="entry name" value="Importin_alpha"/>
    <property type="match status" value="1"/>
</dbReference>
<evidence type="ECO:0000256" key="1">
    <source>
        <dbReference type="ARBA" id="ARBA00010394"/>
    </source>
</evidence>
<evidence type="ECO:0000256" key="4">
    <source>
        <dbReference type="ARBA" id="ARBA00022927"/>
    </source>
</evidence>
<dbReference type="GO" id="GO:0005634">
    <property type="term" value="C:nucleus"/>
    <property type="evidence" value="ECO:0007669"/>
    <property type="project" value="UniProtKB-ARBA"/>
</dbReference>
<feature type="repeat" description="ARM" evidence="6">
    <location>
        <begin position="70"/>
        <end position="113"/>
    </location>
</feature>
<dbReference type="Gene3D" id="1.25.10.10">
    <property type="entry name" value="Leucine-rich Repeat Variant"/>
    <property type="match status" value="1"/>
</dbReference>
<evidence type="ECO:0000256" key="3">
    <source>
        <dbReference type="ARBA" id="ARBA00022737"/>
    </source>
</evidence>
<dbReference type="InterPro" id="IPR016024">
    <property type="entry name" value="ARM-type_fold"/>
</dbReference>
<feature type="repeat" description="ARM" evidence="6">
    <location>
        <begin position="113"/>
        <end position="155"/>
    </location>
</feature>
<dbReference type="Pfam" id="PF00514">
    <property type="entry name" value="Arm"/>
    <property type="match status" value="7"/>
</dbReference>
<dbReference type="InterPro" id="IPR011989">
    <property type="entry name" value="ARM-like"/>
</dbReference>
<dbReference type="GO" id="GO:0005737">
    <property type="term" value="C:cytoplasm"/>
    <property type="evidence" value="ECO:0007669"/>
    <property type="project" value="InterPro"/>
</dbReference>
<keyword evidence="8" id="KW-1185">Reference proteome</keyword>
<dbReference type="eggNOG" id="KOG0166">
    <property type="taxonomic scope" value="Eukaryota"/>
</dbReference>
<evidence type="ECO:0000256" key="2">
    <source>
        <dbReference type="ARBA" id="ARBA00022448"/>
    </source>
</evidence>
<dbReference type="SMART" id="SM00185">
    <property type="entry name" value="ARM"/>
    <property type="match status" value="8"/>
</dbReference>
<dbReference type="PANTHER" id="PTHR23316">
    <property type="entry name" value="IMPORTIN ALPHA"/>
    <property type="match status" value="1"/>
</dbReference>
<dbReference type="OMA" id="SEGCIRP"/>
<organism evidence="7 8">
    <name type="scientific">Arabis alpina</name>
    <name type="common">Alpine rock-cress</name>
    <dbReference type="NCBI Taxonomy" id="50452"/>
    <lineage>
        <taxon>Eukaryota</taxon>
        <taxon>Viridiplantae</taxon>
        <taxon>Streptophyta</taxon>
        <taxon>Embryophyta</taxon>
        <taxon>Tracheophyta</taxon>
        <taxon>Spermatophyta</taxon>
        <taxon>Magnoliopsida</taxon>
        <taxon>eudicotyledons</taxon>
        <taxon>Gunneridae</taxon>
        <taxon>Pentapetalae</taxon>
        <taxon>rosids</taxon>
        <taxon>malvids</taxon>
        <taxon>Brassicales</taxon>
        <taxon>Brassicaceae</taxon>
        <taxon>Arabideae</taxon>
        <taxon>Arabis</taxon>
    </lineage>
</organism>
<dbReference type="OrthoDB" id="29145at2759"/>
<keyword evidence="3" id="KW-0677">Repeat</keyword>
<accession>A0A087GLZ7</accession>
<gene>
    <name evidence="7" type="ordered locus">AALP_Aa6g040600</name>
</gene>
<dbReference type="GO" id="GO:0006606">
    <property type="term" value="P:protein import into nucleus"/>
    <property type="evidence" value="ECO:0007669"/>
    <property type="project" value="InterPro"/>
</dbReference>
<dbReference type="AlphaFoldDB" id="A0A087GLZ7"/>
<dbReference type="InterPro" id="IPR032413">
    <property type="entry name" value="Arm_3"/>
</dbReference>
<dbReference type="InterPro" id="IPR024931">
    <property type="entry name" value="Importin_alpha"/>
</dbReference>
<reference evidence="8" key="1">
    <citation type="journal article" date="2015" name="Nat. Plants">
        <title>Genome expansion of Arabis alpina linked with retrotransposition and reduced symmetric DNA methylation.</title>
        <authorList>
            <person name="Willing E.M."/>
            <person name="Rawat V."/>
            <person name="Mandakova T."/>
            <person name="Maumus F."/>
            <person name="James G.V."/>
            <person name="Nordstroem K.J."/>
            <person name="Becker C."/>
            <person name="Warthmann N."/>
            <person name="Chica C."/>
            <person name="Szarzynska B."/>
            <person name="Zytnicki M."/>
            <person name="Albani M.C."/>
            <person name="Kiefer C."/>
            <person name="Bergonzi S."/>
            <person name="Castaings L."/>
            <person name="Mateos J.L."/>
            <person name="Berns M.C."/>
            <person name="Bujdoso N."/>
            <person name="Piofczyk T."/>
            <person name="de Lorenzo L."/>
            <person name="Barrero-Sicilia C."/>
            <person name="Mateos I."/>
            <person name="Piednoel M."/>
            <person name="Hagmann J."/>
            <person name="Chen-Min-Tao R."/>
            <person name="Iglesias-Fernandez R."/>
            <person name="Schuster S.C."/>
            <person name="Alonso-Blanco C."/>
            <person name="Roudier F."/>
            <person name="Carbonero P."/>
            <person name="Paz-Ares J."/>
            <person name="Davis S.J."/>
            <person name="Pecinka A."/>
            <person name="Quesneville H."/>
            <person name="Colot V."/>
            <person name="Lysak M.A."/>
            <person name="Weigel D."/>
            <person name="Coupland G."/>
            <person name="Schneeberger K."/>
        </authorList>
    </citation>
    <scope>NUCLEOTIDE SEQUENCE [LARGE SCALE GENOMIC DNA]</scope>
    <source>
        <strain evidence="8">cv. Pajares</strain>
    </source>
</reference>
<dbReference type="EMBL" id="CM002874">
    <property type="protein sequence ID" value="KFK30899.1"/>
    <property type="molecule type" value="Genomic_DNA"/>
</dbReference>